<evidence type="ECO:0000256" key="5">
    <source>
        <dbReference type="ARBA" id="ARBA00048957"/>
    </source>
</evidence>
<dbReference type="InterPro" id="IPR007757">
    <property type="entry name" value="MT-A70-like"/>
</dbReference>
<sequence length="107" mass="12129">MLLKGYRIVDSICWIKKGSQKKYKKRPGFHLRHSKEICLVGLKGSVPPNMNAFSADDIIEEVPGQNSEKPEAINDIVEKLCPGGWYIELFARKNNLREGWVSVGDEL</sequence>
<name>A0A073I068_9SPIT</name>
<dbReference type="GO" id="GO:0032259">
    <property type="term" value="P:methylation"/>
    <property type="evidence" value="ECO:0007669"/>
    <property type="project" value="UniProtKB-KW"/>
</dbReference>
<dbReference type="Pfam" id="PF05063">
    <property type="entry name" value="MT-A70"/>
    <property type="match status" value="1"/>
</dbReference>
<evidence type="ECO:0000256" key="1">
    <source>
        <dbReference type="ARBA" id="ARBA00012160"/>
    </source>
</evidence>
<dbReference type="GO" id="GO:0001734">
    <property type="term" value="F:mRNA m(6)A methyltransferase activity"/>
    <property type="evidence" value="ECO:0007669"/>
    <property type="project" value="UniProtKB-EC"/>
</dbReference>
<proteinExistence type="inferred from homology"/>
<comment type="similarity">
    <text evidence="6">Belongs to the MT-A70-like family.</text>
</comment>
<dbReference type="Proteomes" id="UP000053232">
    <property type="component" value="Unassembled WGS sequence"/>
</dbReference>
<evidence type="ECO:0000313" key="8">
    <source>
        <dbReference type="Proteomes" id="UP000053232"/>
    </source>
</evidence>
<dbReference type="PANTHER" id="PTHR12829:SF7">
    <property type="entry name" value="N6-ADENOSINE-METHYLTRANSFERASE CATALYTIC SUBUNIT"/>
    <property type="match status" value="1"/>
</dbReference>
<reference evidence="8" key="1">
    <citation type="journal article" date="2014" name="Cell">
        <title>The Architecture of a Scrambled Genome Reveals Massive Levels of Genomic Rearrangement during Development.</title>
        <authorList>
            <person name="Chen X."/>
            <person name="Bracht J.R."/>
            <person name="Goldman A.D."/>
            <person name="Dolzhenko E."/>
            <person name="Clay D.M."/>
            <person name="Swart E.C."/>
            <person name="Perlman D.H."/>
            <person name="Doak T.G."/>
            <person name="Stuart A."/>
            <person name="Amemiya C.T."/>
            <person name="Sebra R.P."/>
            <person name="Landweber L.F."/>
        </authorList>
    </citation>
    <scope>NUCLEOTIDE SEQUENCE [LARGE SCALE GENOMIC DNA]</scope>
    <source>
        <strain evidence="8">JRB310</strain>
    </source>
</reference>
<gene>
    <name evidence="7" type="ORF">OXYTRIMIC_081</name>
</gene>
<evidence type="ECO:0000313" key="7">
    <source>
        <dbReference type="EMBL" id="KEJ82915.1"/>
    </source>
</evidence>
<accession>A0A073I068</accession>
<dbReference type="PANTHER" id="PTHR12829">
    <property type="entry name" value="N6-ADENOSINE-METHYLTRANSFERASE"/>
    <property type="match status" value="1"/>
</dbReference>
<evidence type="ECO:0000256" key="3">
    <source>
        <dbReference type="ARBA" id="ARBA00022679"/>
    </source>
</evidence>
<comment type="caution">
    <text evidence="7">The sequence shown here is derived from an EMBL/GenBank/DDBJ whole genome shotgun (WGS) entry which is preliminary data.</text>
</comment>
<evidence type="ECO:0000256" key="2">
    <source>
        <dbReference type="ARBA" id="ARBA00022603"/>
    </source>
</evidence>
<dbReference type="AlphaFoldDB" id="A0A073I068"/>
<dbReference type="GO" id="GO:0036396">
    <property type="term" value="C:RNA N6-methyladenosine methyltransferase complex"/>
    <property type="evidence" value="ECO:0007669"/>
    <property type="project" value="TreeGrafter"/>
</dbReference>
<keyword evidence="8" id="KW-1185">Reference proteome</keyword>
<comment type="catalytic activity">
    <reaction evidence="5">
        <text>an adenosine in mRNA + S-adenosyl-L-methionine = an N(6)-methyladenosine in mRNA + S-adenosyl-L-homocysteine + H(+)</text>
        <dbReference type="Rhea" id="RHEA:55584"/>
        <dbReference type="Rhea" id="RHEA-COMP:12414"/>
        <dbReference type="Rhea" id="RHEA-COMP:12417"/>
        <dbReference type="ChEBI" id="CHEBI:15378"/>
        <dbReference type="ChEBI" id="CHEBI:57856"/>
        <dbReference type="ChEBI" id="CHEBI:59789"/>
        <dbReference type="ChEBI" id="CHEBI:74411"/>
        <dbReference type="ChEBI" id="CHEBI:74449"/>
        <dbReference type="EC" id="2.1.1.348"/>
    </reaction>
</comment>
<keyword evidence="4" id="KW-0949">S-adenosyl-L-methionine</keyword>
<dbReference type="EC" id="2.1.1.348" evidence="1"/>
<evidence type="ECO:0000256" key="4">
    <source>
        <dbReference type="ARBA" id="ARBA00022691"/>
    </source>
</evidence>
<dbReference type="GO" id="GO:0005634">
    <property type="term" value="C:nucleus"/>
    <property type="evidence" value="ECO:0007669"/>
    <property type="project" value="TreeGrafter"/>
</dbReference>
<evidence type="ECO:0000256" key="6">
    <source>
        <dbReference type="PROSITE-ProRule" id="PRU00489"/>
    </source>
</evidence>
<organism evidence="7 8">
    <name type="scientific">Oxytricha trifallax</name>
    <dbReference type="NCBI Taxonomy" id="1172189"/>
    <lineage>
        <taxon>Eukaryota</taxon>
        <taxon>Sar</taxon>
        <taxon>Alveolata</taxon>
        <taxon>Ciliophora</taxon>
        <taxon>Intramacronucleata</taxon>
        <taxon>Spirotrichea</taxon>
        <taxon>Stichotrichia</taxon>
        <taxon>Sporadotrichida</taxon>
        <taxon>Oxytrichidae</taxon>
        <taxon>Oxytrichinae</taxon>
        <taxon>Oxytricha</taxon>
    </lineage>
</organism>
<dbReference type="EMBL" id="ARYC01002123">
    <property type="protein sequence ID" value="KEJ82915.1"/>
    <property type="molecule type" value="Genomic_DNA"/>
</dbReference>
<protein>
    <recommendedName>
        <fullName evidence="1">mRNA m(6)A methyltransferase</fullName>
        <ecNumber evidence="1">2.1.1.348</ecNumber>
    </recommendedName>
</protein>
<dbReference type="PROSITE" id="PS51143">
    <property type="entry name" value="MT_A70"/>
    <property type="match status" value="1"/>
</dbReference>
<keyword evidence="3" id="KW-0808">Transferase</keyword>
<keyword evidence="2" id="KW-0489">Methyltransferase</keyword>